<dbReference type="InterPro" id="IPR003838">
    <property type="entry name" value="ABC3_permease_C"/>
</dbReference>
<evidence type="ECO:0000313" key="9">
    <source>
        <dbReference type="EMBL" id="SEM72875.1"/>
    </source>
</evidence>
<feature type="transmembrane region" description="Helical" evidence="7">
    <location>
        <begin position="270"/>
        <end position="294"/>
    </location>
</feature>
<evidence type="ECO:0000259" key="8">
    <source>
        <dbReference type="Pfam" id="PF02687"/>
    </source>
</evidence>
<dbReference type="EMBL" id="FOBF01000016">
    <property type="protein sequence ID" value="SEM72875.1"/>
    <property type="molecule type" value="Genomic_DNA"/>
</dbReference>
<feature type="transmembrane region" description="Helical" evidence="7">
    <location>
        <begin position="721"/>
        <end position="749"/>
    </location>
</feature>
<keyword evidence="10" id="KW-1185">Reference proteome</keyword>
<evidence type="ECO:0000256" key="5">
    <source>
        <dbReference type="ARBA" id="ARBA00023136"/>
    </source>
</evidence>
<evidence type="ECO:0000313" key="10">
    <source>
        <dbReference type="Proteomes" id="UP000198953"/>
    </source>
</evidence>
<feature type="transmembrane region" description="Helical" evidence="7">
    <location>
        <begin position="314"/>
        <end position="343"/>
    </location>
</feature>
<evidence type="ECO:0000256" key="1">
    <source>
        <dbReference type="ARBA" id="ARBA00004651"/>
    </source>
</evidence>
<name>A0A1H8AQ79_9ACTN</name>
<sequence>MSAVRAALRLSWRDMLRAKGRSALIMIMVGLPVLAVTALFTLNATTEVTMREQLTSRLGEVADARIVTFPKGKVLEQDFAGNSAIEKDAEPLAMQPWPPGDVAALVKGRLIPYDMGTVSVLLPEGHDWADSLLLDLRDPLARGVRRLVEGRFPAAPGEVAVTPALVDAGVRVGGTIGVTRRDAPARVVGVMEHPTRPGIREVAALPGATLEEDGEESGVGWLAETPAPLSLADVARLNRQGLLVASRAVIEDEPRPDYGYGLSFDEGASWAAVGAVLIVTETALLAGPAFAVGLRRRGRELALIAAQGGSAAHLRLVVLADGLLLGGVAAALGTAGGIGVGLLAESIAARTLDWQSGPPEVPWPQVLGVALLGLVSALAAALVPAVSAARQDPVQVLAGRSAEARGRPARPLPGLVLAVLGLGAVALAAWKGDVAATVASIRLSVVASSIPLVFGLVALMPWLVQITGRWAARLPLPLRLSVRDAGRHRTRTASAVAAVMAATMGAVAIGIGYSSSHAVRMLQYPGETPPGTLWISAPGTDDGTWAKVKAEAERLMPGAALVPGPLALDAKGRELRLTVQQVPKGCGKCPVTIRDLPAGDDRLLAFLQGRRDPVAAAALASGKAVVFDPRLMRGDKVEVSAWRSTGGEAAARFTVPAVLATAGDPSQGGGVLPASAVTAAGIRTAERRLFADRTERQLTGAMYALSEKVSLHATTNHEQELLLTLSAALALAVVVVLGGTFAATGLAVADMRRDLDTLSAVGGRPLTRRLVVASQAGYVAGLGALTGLPGGLLVGLALSWPTGGTTRWTGLSGFDVVFVSGSVPWLYLAALVVGVPALAALLAGLCARTRLVLARRVT</sequence>
<dbReference type="GO" id="GO:0022857">
    <property type="term" value="F:transmembrane transporter activity"/>
    <property type="evidence" value="ECO:0007669"/>
    <property type="project" value="TreeGrafter"/>
</dbReference>
<dbReference type="OrthoDB" id="3405625at2"/>
<feature type="transmembrane region" description="Helical" evidence="7">
    <location>
        <begin position="770"/>
        <end position="798"/>
    </location>
</feature>
<comment type="similarity">
    <text evidence="6">Belongs to the ABC-4 integral membrane protein family.</text>
</comment>
<keyword evidence="4 7" id="KW-1133">Transmembrane helix</keyword>
<feature type="transmembrane region" description="Helical" evidence="7">
    <location>
        <begin position="450"/>
        <end position="472"/>
    </location>
</feature>
<dbReference type="STRING" id="46177.SAMN05660976_05942"/>
<evidence type="ECO:0000256" key="3">
    <source>
        <dbReference type="ARBA" id="ARBA00022692"/>
    </source>
</evidence>
<dbReference type="PANTHER" id="PTHR30572">
    <property type="entry name" value="MEMBRANE COMPONENT OF TRANSPORTER-RELATED"/>
    <property type="match status" value="1"/>
</dbReference>
<reference evidence="9 10" key="1">
    <citation type="submission" date="2016-10" db="EMBL/GenBank/DDBJ databases">
        <authorList>
            <person name="de Groot N.N."/>
        </authorList>
    </citation>
    <scope>NUCLEOTIDE SEQUENCE [LARGE SCALE GENOMIC DNA]</scope>
    <source>
        <strain evidence="9 10">DSM 43357</strain>
    </source>
</reference>
<evidence type="ECO:0000256" key="4">
    <source>
        <dbReference type="ARBA" id="ARBA00022989"/>
    </source>
</evidence>
<dbReference type="Pfam" id="PF02687">
    <property type="entry name" value="FtsX"/>
    <property type="match status" value="1"/>
</dbReference>
<feature type="transmembrane region" description="Helical" evidence="7">
    <location>
        <begin position="363"/>
        <end position="389"/>
    </location>
</feature>
<keyword evidence="5 7" id="KW-0472">Membrane</keyword>
<protein>
    <submittedName>
        <fullName evidence="9">Putative ABC transport system permease protein</fullName>
    </submittedName>
</protein>
<evidence type="ECO:0000256" key="2">
    <source>
        <dbReference type="ARBA" id="ARBA00022475"/>
    </source>
</evidence>
<feature type="transmembrane region" description="Helical" evidence="7">
    <location>
        <begin position="410"/>
        <end position="430"/>
    </location>
</feature>
<comment type="subcellular location">
    <subcellularLocation>
        <location evidence="1">Cell membrane</location>
        <topology evidence="1">Multi-pass membrane protein</topology>
    </subcellularLocation>
</comment>
<dbReference type="Proteomes" id="UP000198953">
    <property type="component" value="Unassembled WGS sequence"/>
</dbReference>
<gene>
    <name evidence="9" type="ORF">SAMN05660976_05942</name>
</gene>
<dbReference type="AlphaFoldDB" id="A0A1H8AQ79"/>
<keyword evidence="3 7" id="KW-0812">Transmembrane</keyword>
<dbReference type="RefSeq" id="WP_091103944.1">
    <property type="nucleotide sequence ID" value="NZ_FOBF01000016.1"/>
</dbReference>
<proteinExistence type="inferred from homology"/>
<feature type="transmembrane region" description="Helical" evidence="7">
    <location>
        <begin position="825"/>
        <end position="847"/>
    </location>
</feature>
<feature type="domain" description="ABC3 transporter permease C-terminal" evidence="8">
    <location>
        <begin position="286"/>
        <end position="393"/>
    </location>
</feature>
<evidence type="ECO:0000256" key="6">
    <source>
        <dbReference type="ARBA" id="ARBA00038076"/>
    </source>
</evidence>
<dbReference type="InterPro" id="IPR050250">
    <property type="entry name" value="Macrolide_Exporter_MacB"/>
</dbReference>
<evidence type="ECO:0000256" key="7">
    <source>
        <dbReference type="SAM" id="Phobius"/>
    </source>
</evidence>
<accession>A0A1H8AQ79</accession>
<keyword evidence="2" id="KW-1003">Cell membrane</keyword>
<organism evidence="9 10">
    <name type="scientific">Nonomuraea pusilla</name>
    <dbReference type="NCBI Taxonomy" id="46177"/>
    <lineage>
        <taxon>Bacteria</taxon>
        <taxon>Bacillati</taxon>
        <taxon>Actinomycetota</taxon>
        <taxon>Actinomycetes</taxon>
        <taxon>Streptosporangiales</taxon>
        <taxon>Streptosporangiaceae</taxon>
        <taxon>Nonomuraea</taxon>
    </lineage>
</organism>
<dbReference type="GO" id="GO:0005886">
    <property type="term" value="C:plasma membrane"/>
    <property type="evidence" value="ECO:0007669"/>
    <property type="project" value="UniProtKB-SubCell"/>
</dbReference>
<dbReference type="PANTHER" id="PTHR30572:SF4">
    <property type="entry name" value="ABC TRANSPORTER PERMEASE YTRF"/>
    <property type="match status" value="1"/>
</dbReference>
<feature type="transmembrane region" description="Helical" evidence="7">
    <location>
        <begin position="493"/>
        <end position="513"/>
    </location>
</feature>